<keyword evidence="2" id="KW-1185">Reference proteome</keyword>
<protein>
    <submittedName>
        <fullName evidence="1">Terminase-like family protein</fullName>
    </submittedName>
</protein>
<dbReference type="RefSeq" id="WP_093334525.1">
    <property type="nucleotide sequence ID" value="NZ_FOXP01000021.1"/>
</dbReference>
<accession>A0A1I5UZ43</accession>
<name>A0A1I5UZ43_9SPHN</name>
<dbReference type="OrthoDB" id="9771580at2"/>
<reference evidence="2" key="1">
    <citation type="submission" date="2016-10" db="EMBL/GenBank/DDBJ databases">
        <authorList>
            <person name="Varghese N."/>
            <person name="Submissions S."/>
        </authorList>
    </citation>
    <scope>NUCLEOTIDE SEQUENCE [LARGE SCALE GENOMIC DNA]</scope>
    <source>
        <strain evidence="2">CGMCC 1.9113</strain>
    </source>
</reference>
<dbReference type="STRING" id="634430.SAMN04488241_1212"/>
<dbReference type="EMBL" id="FOXP01000021">
    <property type="protein sequence ID" value="SFQ00499.1"/>
    <property type="molecule type" value="Genomic_DNA"/>
</dbReference>
<dbReference type="AlphaFoldDB" id="A0A1I5UZ43"/>
<proteinExistence type="predicted"/>
<gene>
    <name evidence="1" type="ORF">SAMN04488241_1212</name>
</gene>
<organism evidence="1 2">
    <name type="scientific">Sphingomonas rubra</name>
    <dbReference type="NCBI Taxonomy" id="634430"/>
    <lineage>
        <taxon>Bacteria</taxon>
        <taxon>Pseudomonadati</taxon>
        <taxon>Pseudomonadota</taxon>
        <taxon>Alphaproteobacteria</taxon>
        <taxon>Sphingomonadales</taxon>
        <taxon>Sphingomonadaceae</taxon>
        <taxon>Sphingomonas</taxon>
    </lineage>
</organism>
<dbReference type="Proteomes" id="UP000199586">
    <property type="component" value="Unassembled WGS sequence"/>
</dbReference>
<sequence>MGEDTRSIVGQETYRGVFSVELSDTTNSKDNWRLKNGNGYRSAGLMAGITGRRADLVIVDDPIKGQNDADSEAVRNKIWKEWTSSVKTRARPGCRYVIIQTRWHEDDLAGRILPEGYRGESGQIMCRDGQVWEVVNLPAEAYLPDDPLGREPGEMLWPEYFTPEHWHQYRGDQRSWNALFQQRPSGDEGLEFKAEWFQGGIVDGVEFERTMYAPDSQPKHLNIYMTSDHARKESSRSDFNVFRIWGVDHEGHCWLLDSVRRKGDLLDAMGVVNVMGTSQIADTPTNRGALALVRRWKPRKWFPENDPSFQMGERLIRSYLRDFGLWLQIDSQSTRVKGAIGKVEKAKPYIKMCEAGLIHLPETSIGYDTIEEYLAFPAGAHDDQVDSDALLGRVIGEFSHALLPSPPKQNSMDGYRHVTTIERHSQAGLF</sequence>
<evidence type="ECO:0000313" key="1">
    <source>
        <dbReference type="EMBL" id="SFQ00499.1"/>
    </source>
</evidence>
<evidence type="ECO:0000313" key="2">
    <source>
        <dbReference type="Proteomes" id="UP000199586"/>
    </source>
</evidence>